<accession>A0A1B9IHE6</accession>
<evidence type="ECO:0000256" key="1">
    <source>
        <dbReference type="SAM" id="MobiDB-lite"/>
    </source>
</evidence>
<feature type="compositionally biased region" description="Polar residues" evidence="1">
    <location>
        <begin position="1"/>
        <end position="13"/>
    </location>
</feature>
<dbReference type="OrthoDB" id="2564847at2759"/>
<organism evidence="2 3">
    <name type="scientific">Kwoniella mangroviensis CBS 10435</name>
    <dbReference type="NCBI Taxonomy" id="1331196"/>
    <lineage>
        <taxon>Eukaryota</taxon>
        <taxon>Fungi</taxon>
        <taxon>Dikarya</taxon>
        <taxon>Basidiomycota</taxon>
        <taxon>Agaricomycotina</taxon>
        <taxon>Tremellomycetes</taxon>
        <taxon>Tremellales</taxon>
        <taxon>Cryptococcaceae</taxon>
        <taxon>Kwoniella</taxon>
    </lineage>
</organism>
<name>A0A1B9IHE6_9TREE</name>
<evidence type="ECO:0000313" key="2">
    <source>
        <dbReference type="EMBL" id="OCF54962.1"/>
    </source>
</evidence>
<dbReference type="EMBL" id="KI669468">
    <property type="protein sequence ID" value="OCF54962.1"/>
    <property type="molecule type" value="Genomic_DNA"/>
</dbReference>
<keyword evidence="3" id="KW-1185">Reference proteome</keyword>
<protein>
    <submittedName>
        <fullName evidence="2">Uncharacterized protein</fullName>
    </submittedName>
</protein>
<feature type="region of interest" description="Disordered" evidence="1">
    <location>
        <begin position="1"/>
        <end position="28"/>
    </location>
</feature>
<reference evidence="2 3" key="1">
    <citation type="submission" date="2013-07" db="EMBL/GenBank/DDBJ databases">
        <title>The Genome Sequence of Kwoniella mangroviensis CBS10435.</title>
        <authorList>
            <consortium name="The Broad Institute Genome Sequencing Platform"/>
            <person name="Cuomo C."/>
            <person name="Litvintseva A."/>
            <person name="Chen Y."/>
            <person name="Heitman J."/>
            <person name="Sun S."/>
            <person name="Springer D."/>
            <person name="Dromer F."/>
            <person name="Young S.K."/>
            <person name="Zeng Q."/>
            <person name="Gargeya S."/>
            <person name="Fitzgerald M."/>
            <person name="Abouelleil A."/>
            <person name="Alvarado L."/>
            <person name="Berlin A.M."/>
            <person name="Chapman S.B."/>
            <person name="Dewar J."/>
            <person name="Goldberg J."/>
            <person name="Griggs A."/>
            <person name="Gujja S."/>
            <person name="Hansen M."/>
            <person name="Howarth C."/>
            <person name="Imamovic A."/>
            <person name="Larimer J."/>
            <person name="McCowan C."/>
            <person name="Murphy C."/>
            <person name="Pearson M."/>
            <person name="Priest M."/>
            <person name="Roberts A."/>
            <person name="Saif S."/>
            <person name="Shea T."/>
            <person name="Sykes S."/>
            <person name="Wortman J."/>
            <person name="Nusbaum C."/>
            <person name="Birren B."/>
        </authorList>
    </citation>
    <scope>NUCLEOTIDE SEQUENCE [LARGE SCALE GENOMIC DNA]</scope>
    <source>
        <strain evidence="2 3">CBS 10435</strain>
    </source>
</reference>
<proteinExistence type="predicted"/>
<reference evidence="3" key="2">
    <citation type="submission" date="2013-12" db="EMBL/GenBank/DDBJ databases">
        <title>Evolution of pathogenesis and genome organization in the Tremellales.</title>
        <authorList>
            <person name="Cuomo C."/>
            <person name="Litvintseva A."/>
            <person name="Heitman J."/>
            <person name="Chen Y."/>
            <person name="Sun S."/>
            <person name="Springer D."/>
            <person name="Dromer F."/>
            <person name="Young S."/>
            <person name="Zeng Q."/>
            <person name="Chapman S."/>
            <person name="Gujja S."/>
            <person name="Saif S."/>
            <person name="Birren B."/>
        </authorList>
    </citation>
    <scope>NUCLEOTIDE SEQUENCE [LARGE SCALE GENOMIC DNA]</scope>
    <source>
        <strain evidence="3">CBS 10435</strain>
    </source>
</reference>
<sequence>MFDNDTYPSSPTHDPTDRPDILTLNHNPTRPTRPYLPLDIFLLIRSILITDSQKATAARLMQSSKIFYEIFSPVLQYGQLELRGGTRRGNGVFEGLMMSDSDDEVGQLKLSPFSTYPFPIPSTHQRELSLLQQCRHLTIYDLQYALSIIQAQRSVGKEDPIFPNVKKVIFGSELILSLAMELDKEGCEDIQNLSEFINPRTICIWYPSPITQPIRHSSISPSYSVYQNMDYVQLDENRFYEIIHQTSSSGVPPSSSTALCCGEIYDKSISLRCFISSFRPSSLTLHNVNMQSMIYIPSVRQYKVFYATSPQAGSPNRCSILKDLWLESMSLKRAVRITQGLPWNVWKEDGIERKFIFVDAELSDHHAGEEDIDFDFEMGIQSEVEEGQLPLDEEEEECGKVEKLVKGLLRSSPTWNEQSQAGLSFVRRVEIDGCDCCGSK</sequence>
<evidence type="ECO:0000313" key="3">
    <source>
        <dbReference type="Proteomes" id="UP000092583"/>
    </source>
</evidence>
<gene>
    <name evidence="2" type="ORF">L486_07618</name>
</gene>
<dbReference type="Proteomes" id="UP000092583">
    <property type="component" value="Unassembled WGS sequence"/>
</dbReference>
<dbReference type="AlphaFoldDB" id="A0A1B9IHE6"/>